<sequence>MNKNIIMNKNVSYKWVSLVFSVITICFLAVFYSFAWENPSGPPPSGTFYAPINEGPSSQAKSGALAVNNSFVAGAIGIGGAVPNVAGGEDLRADGDICTNAGGGKCLSSAGRYVPTSVKTTTATHNARFADSGVGFDEIQAWIESNGCSGGYHVCTAEDVMGYMTFMGTELPTGWIQDVSSLEWHRSGSWAGNCRSWTSNAVFSDEAPRGVIWSSTSHVVDWASCHQNLHVLCCK</sequence>
<feature type="transmembrane region" description="Helical" evidence="1">
    <location>
        <begin position="12"/>
        <end position="35"/>
    </location>
</feature>
<accession>A0A1G2ENU1</accession>
<dbReference type="AlphaFoldDB" id="A0A1G2ENU1"/>
<dbReference type="Proteomes" id="UP000177740">
    <property type="component" value="Unassembled WGS sequence"/>
</dbReference>
<evidence type="ECO:0000256" key="1">
    <source>
        <dbReference type="SAM" id="Phobius"/>
    </source>
</evidence>
<evidence type="ECO:0000313" key="3">
    <source>
        <dbReference type="Proteomes" id="UP000177740"/>
    </source>
</evidence>
<comment type="caution">
    <text evidence="2">The sequence shown here is derived from an EMBL/GenBank/DDBJ whole genome shotgun (WGS) entry which is preliminary data.</text>
</comment>
<reference evidence="2 3" key="1">
    <citation type="journal article" date="2016" name="Nat. Commun.">
        <title>Thousands of microbial genomes shed light on interconnected biogeochemical processes in an aquifer system.</title>
        <authorList>
            <person name="Anantharaman K."/>
            <person name="Brown C.T."/>
            <person name="Hug L.A."/>
            <person name="Sharon I."/>
            <person name="Castelle C.J."/>
            <person name="Probst A.J."/>
            <person name="Thomas B.C."/>
            <person name="Singh A."/>
            <person name="Wilkins M.J."/>
            <person name="Karaoz U."/>
            <person name="Brodie E.L."/>
            <person name="Williams K.H."/>
            <person name="Hubbard S.S."/>
            <person name="Banfield J.F."/>
        </authorList>
    </citation>
    <scope>NUCLEOTIDE SEQUENCE [LARGE SCALE GENOMIC DNA]</scope>
</reference>
<gene>
    <name evidence="2" type="ORF">A2365_03275</name>
</gene>
<keyword evidence="1" id="KW-0472">Membrane</keyword>
<dbReference type="EMBL" id="MHMM01000006">
    <property type="protein sequence ID" value="OGZ27466.1"/>
    <property type="molecule type" value="Genomic_DNA"/>
</dbReference>
<keyword evidence="1" id="KW-0812">Transmembrane</keyword>
<name>A0A1G2ENU1_9BACT</name>
<evidence type="ECO:0000313" key="2">
    <source>
        <dbReference type="EMBL" id="OGZ27466.1"/>
    </source>
</evidence>
<organism evidence="2 3">
    <name type="scientific">Candidatus Nealsonbacteria bacterium RIFOXYB1_FULL_40_15</name>
    <dbReference type="NCBI Taxonomy" id="1801677"/>
    <lineage>
        <taxon>Bacteria</taxon>
        <taxon>Candidatus Nealsoniibacteriota</taxon>
    </lineage>
</organism>
<keyword evidence="1" id="KW-1133">Transmembrane helix</keyword>
<proteinExistence type="predicted"/>
<protein>
    <submittedName>
        <fullName evidence="2">Uncharacterized protein</fullName>
    </submittedName>
</protein>
<dbReference type="STRING" id="1801677.A2365_03275"/>